<dbReference type="Pfam" id="PF07534">
    <property type="entry name" value="TLD"/>
    <property type="match status" value="1"/>
</dbReference>
<dbReference type="Pfam" id="PF00651">
    <property type="entry name" value="BTB"/>
    <property type="match status" value="1"/>
</dbReference>
<sequence length="472" mass="55604">MVDNKFLLQLSQNLLEILDDDEYYDVTIEVGNDPYVKVFRAHMVILNYRSPYLKRILSTNKKKNNGTLTQIKLSNILPETFQIIIRYIYGGKISLVDYDTLDIIKILIAASELSLQELANYLQSFLIENKTKWMEQNFNLIYRTSFENYSLPVLQKFCTELVTKQPEKIFNSPDFISISEKILISLIQLDNLQMNEIQIWEHVLKWGISQNPELSSDPSSYSKDDYNALKNTLQQFLPFIKFTKLTSKEFLNKVYPYKKIIPKDLREKLIKCFLDNDYKPSINETKKIGIKNIDSKIITIQHAEIISKWIDRLEITDELKNSYEFKLILRGSRDGFKADKFHRICDNKSHTISIVKVKDSNEILGGYNPIMWESRMYDLVANSEFSRAKGSFIFSFDKKGHLLSRVRDEKYAIDNYYNYGPSFGYEDLKVYINANTGHCKRDSYEKRIRETENEFSIEDYEIFQIILHDRNN</sequence>
<organism evidence="3 5">
    <name type="scientific">Rhizophagus clarus</name>
    <dbReference type="NCBI Taxonomy" id="94130"/>
    <lineage>
        <taxon>Eukaryota</taxon>
        <taxon>Fungi</taxon>
        <taxon>Fungi incertae sedis</taxon>
        <taxon>Mucoromycota</taxon>
        <taxon>Glomeromycotina</taxon>
        <taxon>Glomeromycetes</taxon>
        <taxon>Glomerales</taxon>
        <taxon>Glomeraceae</taxon>
        <taxon>Rhizophagus</taxon>
    </lineage>
</organism>
<comment type="caution">
    <text evidence="3">The sequence shown here is derived from an EMBL/GenBank/DDBJ whole genome shotgun (WGS) entry which is preliminary data.</text>
</comment>
<name>A0A2Z6RF37_9GLOM</name>
<dbReference type="CDD" id="cd18186">
    <property type="entry name" value="BTB_POZ_ZBTB_KLHL-like"/>
    <property type="match status" value="1"/>
</dbReference>
<dbReference type="Gene3D" id="3.30.710.10">
    <property type="entry name" value="Potassium Channel Kv1.1, Chain A"/>
    <property type="match status" value="1"/>
</dbReference>
<dbReference type="InterPro" id="IPR006571">
    <property type="entry name" value="TLDc_dom"/>
</dbReference>
<accession>A0A2Z6RF37</accession>
<dbReference type="SUPFAM" id="SSF54695">
    <property type="entry name" value="POZ domain"/>
    <property type="match status" value="1"/>
</dbReference>
<dbReference type="Gene3D" id="1.25.40.420">
    <property type="match status" value="1"/>
</dbReference>
<evidence type="ECO:0000259" key="2">
    <source>
        <dbReference type="PROSITE" id="PS51886"/>
    </source>
</evidence>
<reference evidence="4" key="2">
    <citation type="submission" date="2019-10" db="EMBL/GenBank/DDBJ databases">
        <title>Conservation and host-specific expression of non-tandemly repeated heterogenous ribosome RNA gene in arbuscular mycorrhizal fungi.</title>
        <authorList>
            <person name="Maeda T."/>
            <person name="Kobayashi Y."/>
            <person name="Nakagawa T."/>
            <person name="Ezawa T."/>
            <person name="Yamaguchi K."/>
            <person name="Bino T."/>
            <person name="Nishimoto Y."/>
            <person name="Shigenobu S."/>
            <person name="Kawaguchi M."/>
        </authorList>
    </citation>
    <scope>NUCLEOTIDE SEQUENCE</scope>
    <source>
        <strain evidence="4">HR1</strain>
    </source>
</reference>
<dbReference type="Pfam" id="PF07707">
    <property type="entry name" value="BACK"/>
    <property type="match status" value="1"/>
</dbReference>
<dbReference type="SMART" id="SM00225">
    <property type="entry name" value="BTB"/>
    <property type="match status" value="1"/>
</dbReference>
<protein>
    <submittedName>
        <fullName evidence="4">Carbohydrate-binding module family 13 protein</fullName>
    </submittedName>
</protein>
<evidence type="ECO:0000313" key="3">
    <source>
        <dbReference type="EMBL" id="GBB96624.1"/>
    </source>
</evidence>
<dbReference type="PROSITE" id="PS50097">
    <property type="entry name" value="BTB"/>
    <property type="match status" value="1"/>
</dbReference>
<dbReference type="Proteomes" id="UP000247702">
    <property type="component" value="Unassembled WGS sequence"/>
</dbReference>
<dbReference type="InterPro" id="IPR052407">
    <property type="entry name" value="BTB_POZ_domain_cont_9"/>
</dbReference>
<proteinExistence type="predicted"/>
<evidence type="ECO:0000313" key="4">
    <source>
        <dbReference type="EMBL" id="GES83737.1"/>
    </source>
</evidence>
<dbReference type="PROSITE" id="PS51886">
    <property type="entry name" value="TLDC"/>
    <property type="match status" value="1"/>
</dbReference>
<feature type="domain" description="TLDc" evidence="2">
    <location>
        <begin position="296"/>
        <end position="466"/>
    </location>
</feature>
<dbReference type="InterPro" id="IPR000210">
    <property type="entry name" value="BTB/POZ_dom"/>
</dbReference>
<dbReference type="InterPro" id="IPR011333">
    <property type="entry name" value="SKP1/BTB/POZ_sf"/>
</dbReference>
<keyword evidence="5" id="KW-1185">Reference proteome</keyword>
<dbReference type="EMBL" id="BLAL01000073">
    <property type="protein sequence ID" value="GES83737.1"/>
    <property type="molecule type" value="Genomic_DNA"/>
</dbReference>
<dbReference type="EMBL" id="BEXD01002001">
    <property type="protein sequence ID" value="GBB96624.1"/>
    <property type="molecule type" value="Genomic_DNA"/>
</dbReference>
<evidence type="ECO:0000313" key="5">
    <source>
        <dbReference type="Proteomes" id="UP000247702"/>
    </source>
</evidence>
<dbReference type="PANTHER" id="PTHR46306:SF1">
    <property type="entry name" value="BTB_POZ DOMAIN-CONTAINING PROTEIN 9"/>
    <property type="match status" value="1"/>
</dbReference>
<feature type="domain" description="BTB" evidence="1">
    <location>
        <begin position="24"/>
        <end position="97"/>
    </location>
</feature>
<dbReference type="Proteomes" id="UP000615446">
    <property type="component" value="Unassembled WGS sequence"/>
</dbReference>
<dbReference type="AlphaFoldDB" id="A0A2Z6RF37"/>
<reference evidence="3 5" key="1">
    <citation type="submission" date="2017-11" db="EMBL/GenBank/DDBJ databases">
        <title>The genome of Rhizophagus clarus HR1 reveals common genetic basis of auxotrophy among arbuscular mycorrhizal fungi.</title>
        <authorList>
            <person name="Kobayashi Y."/>
        </authorList>
    </citation>
    <scope>NUCLEOTIDE SEQUENCE [LARGE SCALE GENOMIC DNA]</scope>
    <source>
        <strain evidence="3 5">HR1</strain>
    </source>
</reference>
<evidence type="ECO:0000259" key="1">
    <source>
        <dbReference type="PROSITE" id="PS50097"/>
    </source>
</evidence>
<dbReference type="OrthoDB" id="2350283at2759"/>
<dbReference type="GO" id="GO:0005737">
    <property type="term" value="C:cytoplasm"/>
    <property type="evidence" value="ECO:0007669"/>
    <property type="project" value="TreeGrafter"/>
</dbReference>
<dbReference type="PANTHER" id="PTHR46306">
    <property type="entry name" value="BTB/POZ DOMAIN-CONTAINING PROTEIN 9"/>
    <property type="match status" value="1"/>
</dbReference>
<dbReference type="InterPro" id="IPR011705">
    <property type="entry name" value="BACK"/>
</dbReference>
<gene>
    <name evidence="4" type="ORF">RCL2_001089200</name>
    <name evidence="3" type="ORF">RclHR1_00280016</name>
</gene>